<feature type="compositionally biased region" description="Basic residues" evidence="1">
    <location>
        <begin position="82"/>
        <end position="93"/>
    </location>
</feature>
<accession>U5CYC4</accession>
<feature type="region of interest" description="Disordered" evidence="1">
    <location>
        <begin position="69"/>
        <end position="93"/>
    </location>
</feature>
<evidence type="ECO:0000313" key="3">
    <source>
        <dbReference type="Proteomes" id="UP000017836"/>
    </source>
</evidence>
<dbReference type="HOGENOM" id="CLU_2402624_0_0_1"/>
<reference evidence="3" key="1">
    <citation type="journal article" date="2013" name="Science">
        <title>The Amborella genome and the evolution of flowering plants.</title>
        <authorList>
            <consortium name="Amborella Genome Project"/>
        </authorList>
    </citation>
    <scope>NUCLEOTIDE SEQUENCE [LARGE SCALE GENOMIC DNA]</scope>
</reference>
<protein>
    <submittedName>
        <fullName evidence="2">Uncharacterized protein</fullName>
    </submittedName>
</protein>
<gene>
    <name evidence="2" type="ORF">AMTR_s00055p00198240</name>
</gene>
<name>U5CYC4_AMBTC</name>
<dbReference type="Gramene" id="ERN18346">
    <property type="protein sequence ID" value="ERN18346"/>
    <property type="gene ID" value="AMTR_s00055p00198240"/>
</dbReference>
<sequence>MFPYVHDHESHRLAVLRFQNTYSQRAPLPWMQLFLMVDPTEIRRIDRLEYSMDQVLRVMDLVDDDPVTDISNARRSRDAGRASRKLKKPPQLY</sequence>
<dbReference type="EMBL" id="KI392237">
    <property type="protein sequence ID" value="ERN18346.1"/>
    <property type="molecule type" value="Genomic_DNA"/>
</dbReference>
<dbReference type="AlphaFoldDB" id="U5CYC4"/>
<dbReference type="Proteomes" id="UP000017836">
    <property type="component" value="Unassembled WGS sequence"/>
</dbReference>
<proteinExistence type="predicted"/>
<keyword evidence="3" id="KW-1185">Reference proteome</keyword>
<evidence type="ECO:0000256" key="1">
    <source>
        <dbReference type="SAM" id="MobiDB-lite"/>
    </source>
</evidence>
<organism evidence="2 3">
    <name type="scientific">Amborella trichopoda</name>
    <dbReference type="NCBI Taxonomy" id="13333"/>
    <lineage>
        <taxon>Eukaryota</taxon>
        <taxon>Viridiplantae</taxon>
        <taxon>Streptophyta</taxon>
        <taxon>Embryophyta</taxon>
        <taxon>Tracheophyta</taxon>
        <taxon>Spermatophyta</taxon>
        <taxon>Magnoliopsida</taxon>
        <taxon>Amborellales</taxon>
        <taxon>Amborellaceae</taxon>
        <taxon>Amborella</taxon>
    </lineage>
</organism>
<evidence type="ECO:0000313" key="2">
    <source>
        <dbReference type="EMBL" id="ERN18346.1"/>
    </source>
</evidence>